<accession>A0A1I5CQ79</accession>
<gene>
    <name evidence="2" type="ORF">SAMN05660413_02957</name>
</gene>
<feature type="transmembrane region" description="Helical" evidence="1">
    <location>
        <begin position="36"/>
        <end position="54"/>
    </location>
</feature>
<evidence type="ECO:0000256" key="1">
    <source>
        <dbReference type="SAM" id="Phobius"/>
    </source>
</evidence>
<dbReference type="PANTHER" id="PTHR37947:SF2">
    <property type="entry name" value="VON WILLEBRAND FACTOR TYPE A"/>
    <property type="match status" value="1"/>
</dbReference>
<evidence type="ECO:0008006" key="4">
    <source>
        <dbReference type="Google" id="ProtNLM"/>
    </source>
</evidence>
<keyword evidence="3" id="KW-1185">Reference proteome</keyword>
<dbReference type="AlphaFoldDB" id="A0A1I5CQ79"/>
<dbReference type="OrthoDB" id="9763076at2"/>
<keyword evidence="1" id="KW-0472">Membrane</keyword>
<name>A0A1I5CQ79_9FLAO</name>
<reference evidence="2 3" key="1">
    <citation type="submission" date="2016-10" db="EMBL/GenBank/DDBJ databases">
        <authorList>
            <person name="de Groot N.N."/>
        </authorList>
    </citation>
    <scope>NUCLEOTIDE SEQUENCE [LARGE SCALE GENOMIC DNA]</scope>
    <source>
        <strain evidence="2 3">DSM 17794</strain>
    </source>
</reference>
<protein>
    <recommendedName>
        <fullName evidence="4">VWA domain-containing protein</fullName>
    </recommendedName>
</protein>
<keyword evidence="1" id="KW-1133">Transmembrane helix</keyword>
<evidence type="ECO:0000313" key="3">
    <source>
        <dbReference type="Proteomes" id="UP000199153"/>
    </source>
</evidence>
<feature type="transmembrane region" description="Helical" evidence="1">
    <location>
        <begin position="6"/>
        <end position="24"/>
    </location>
</feature>
<dbReference type="Proteomes" id="UP000199153">
    <property type="component" value="Unassembled WGS sequence"/>
</dbReference>
<feature type="transmembrane region" description="Helical" evidence="1">
    <location>
        <begin position="650"/>
        <end position="669"/>
    </location>
</feature>
<evidence type="ECO:0000313" key="2">
    <source>
        <dbReference type="EMBL" id="SFN89118.1"/>
    </source>
</evidence>
<keyword evidence="1" id="KW-0812">Transmembrane</keyword>
<dbReference type="PANTHER" id="PTHR37947">
    <property type="entry name" value="BLL2462 PROTEIN"/>
    <property type="match status" value="1"/>
</dbReference>
<organism evidence="2 3">
    <name type="scientific">Salegentibacter flavus</name>
    <dbReference type="NCBI Taxonomy" id="287099"/>
    <lineage>
        <taxon>Bacteria</taxon>
        <taxon>Pseudomonadati</taxon>
        <taxon>Bacteroidota</taxon>
        <taxon>Flavobacteriia</taxon>
        <taxon>Flavobacteriales</taxon>
        <taxon>Flavobacteriaceae</taxon>
        <taxon>Salegentibacter</taxon>
    </lineage>
</organism>
<dbReference type="STRING" id="287099.SAMN05660413_02957"/>
<dbReference type="RefSeq" id="WP_093411039.1">
    <property type="nucleotide sequence ID" value="NZ_FOVL01000023.1"/>
</dbReference>
<dbReference type="EMBL" id="FOVL01000023">
    <property type="protein sequence ID" value="SFN89118.1"/>
    <property type="molecule type" value="Genomic_DNA"/>
</dbReference>
<sequence length="676" mass="77775">MDLNNIILITLAAIFALGFSFFQYLFRRRKNHREKYIFFGLRALIVFILLLLLINPKITTTTYQVEKPNLILAADNSASIAYLNQGDTLRNLINSLENNRRLQERFDISKLSFGRDIQLNDSLSFSETQTDINKALSKVRDLFRSKNTAVVLLSDGNQTLGRDYRYFKSSPGQYVMPMVLGDTASYADLEINRLNVNRYAFLDNRFPVEVIINYTGQEPVSTRFELRSGESVLYTQDLNLGPESTSAIINTTLPANRLGVLTYEAVIAPQASEKNKENNHRKFAVEVIDERTRVLLLSDISHPDLGAIKKSIESNRHRELEIKFVGKDNYVLQDHQLVMLYQPNAGFREVFDELKSDNISSFIITGTKTDWRFLNSRQDLFNKDFTAQPQEIEALFNPDFSRFQFKNIGFNDFPPLLDMFGEIAPNGLDPLLFQKIANVETMQPLLAIAESRENKIGVLFGEGIWRWRAKAWRDSGSFEAFDDFLGKIIQNLASQKQRERLTVDYESFYYGNDLITLTARYFDENYIFDPGATLSIRLENTETGDTMQNGLVPGNKSYVLDLENLPEGEYKFMLKEENTEISKTGKFTIVASSVETQFASANLDKLQFFAKNNNEEVYYVNNSKALIFRLLNDENFIPVQKSHQKNVPLVNWYNLLFLLVALLAAEWFFRKYRGLI</sequence>
<proteinExistence type="predicted"/>